<dbReference type="EMBL" id="JAZAQF010000034">
    <property type="protein sequence ID" value="MFG3817341.1"/>
    <property type="molecule type" value="Genomic_DNA"/>
</dbReference>
<evidence type="ECO:0000313" key="19">
    <source>
        <dbReference type="Proteomes" id="UP001604335"/>
    </source>
</evidence>
<evidence type="ECO:0000256" key="5">
    <source>
        <dbReference type="ARBA" id="ARBA00022519"/>
    </source>
</evidence>
<comment type="subcellular location">
    <subcellularLocation>
        <location evidence="2">Cell membrane</location>
    </subcellularLocation>
    <subcellularLocation>
        <location evidence="1">Membrane</location>
        <topology evidence="1">Single-pass membrane protein</topology>
    </subcellularLocation>
</comment>
<dbReference type="InterPro" id="IPR036138">
    <property type="entry name" value="PBP_dimer_sf"/>
</dbReference>
<dbReference type="Pfam" id="PF03717">
    <property type="entry name" value="PBP_dimer"/>
    <property type="match status" value="1"/>
</dbReference>
<dbReference type="InterPro" id="IPR050515">
    <property type="entry name" value="Beta-lactam/transpept"/>
</dbReference>
<dbReference type="Gene3D" id="3.90.1310.10">
    <property type="entry name" value="Penicillin-binding protein 2a (Domain 2)"/>
    <property type="match status" value="1"/>
</dbReference>
<evidence type="ECO:0000256" key="10">
    <source>
        <dbReference type="ARBA" id="ARBA00022984"/>
    </source>
</evidence>
<dbReference type="Gene3D" id="3.40.710.10">
    <property type="entry name" value="DD-peptidase/beta-lactamase superfamily"/>
    <property type="match status" value="1"/>
</dbReference>
<keyword evidence="7 15" id="KW-0812">Transmembrane</keyword>
<comment type="similarity">
    <text evidence="3">Belongs to the transpeptidase family.</text>
</comment>
<dbReference type="EC" id="3.4.16.4" evidence="18"/>
<evidence type="ECO:0000256" key="7">
    <source>
        <dbReference type="ARBA" id="ARBA00022692"/>
    </source>
</evidence>
<keyword evidence="4" id="KW-1003">Cell membrane</keyword>
<dbReference type="InterPro" id="IPR012338">
    <property type="entry name" value="Beta-lactam/transpept-like"/>
</dbReference>
<dbReference type="SUPFAM" id="SSF56519">
    <property type="entry name" value="Penicillin binding protein dimerisation domain"/>
    <property type="match status" value="1"/>
</dbReference>
<evidence type="ECO:0000256" key="15">
    <source>
        <dbReference type="SAM" id="Phobius"/>
    </source>
</evidence>
<keyword evidence="6" id="KW-0645">Protease</keyword>
<feature type="transmembrane region" description="Helical" evidence="15">
    <location>
        <begin position="25"/>
        <end position="44"/>
    </location>
</feature>
<keyword evidence="18" id="KW-0121">Carboxypeptidase</keyword>
<dbReference type="SUPFAM" id="SSF56601">
    <property type="entry name" value="beta-lactamase/transpeptidase-like"/>
    <property type="match status" value="1"/>
</dbReference>
<evidence type="ECO:0000256" key="11">
    <source>
        <dbReference type="ARBA" id="ARBA00022989"/>
    </source>
</evidence>
<evidence type="ECO:0000256" key="4">
    <source>
        <dbReference type="ARBA" id="ARBA00022475"/>
    </source>
</evidence>
<keyword evidence="12 15" id="KW-0472">Membrane</keyword>
<feature type="domain" description="Penicillin-binding protein dimerisation" evidence="17">
    <location>
        <begin position="70"/>
        <end position="244"/>
    </location>
</feature>
<dbReference type="NCBIfam" id="TIGR03423">
    <property type="entry name" value="pbp2_mrdA"/>
    <property type="match status" value="1"/>
</dbReference>
<organism evidence="18 19">
    <name type="scientific">Limnothrix redekei LRLZ20PSL1</name>
    <dbReference type="NCBI Taxonomy" id="3112953"/>
    <lineage>
        <taxon>Bacteria</taxon>
        <taxon>Bacillati</taxon>
        <taxon>Cyanobacteriota</taxon>
        <taxon>Cyanophyceae</taxon>
        <taxon>Pseudanabaenales</taxon>
        <taxon>Pseudanabaenaceae</taxon>
        <taxon>Limnothrix</taxon>
    </lineage>
</organism>
<reference evidence="19" key="1">
    <citation type="journal article" date="2024" name="Algal Res.">
        <title>Biochemical, toxicological and genomic investigation of a high-biomass producing Limnothrix strain isolated from Italian shallow drinking water reservoir.</title>
        <authorList>
            <person name="Simonazzi M."/>
            <person name="Shishido T.K."/>
            <person name="Delbaje E."/>
            <person name="Wahlsten M."/>
            <person name="Fewer D.P."/>
            <person name="Sivonen K."/>
            <person name="Pezzolesi L."/>
            <person name="Pistocchi R."/>
        </authorList>
    </citation>
    <scope>NUCLEOTIDE SEQUENCE [LARGE SCALE GENOMIC DNA]</scope>
    <source>
        <strain evidence="19">LRLZ20PSL1</strain>
    </source>
</reference>
<evidence type="ECO:0000256" key="9">
    <source>
        <dbReference type="ARBA" id="ARBA00022960"/>
    </source>
</evidence>
<evidence type="ECO:0000256" key="1">
    <source>
        <dbReference type="ARBA" id="ARBA00004167"/>
    </source>
</evidence>
<feature type="region of interest" description="Disordered" evidence="14">
    <location>
        <begin position="590"/>
        <end position="618"/>
    </location>
</feature>
<evidence type="ECO:0000313" key="18">
    <source>
        <dbReference type="EMBL" id="MFG3817341.1"/>
    </source>
</evidence>
<evidence type="ECO:0000256" key="12">
    <source>
        <dbReference type="ARBA" id="ARBA00023136"/>
    </source>
</evidence>
<gene>
    <name evidence="18" type="primary">mrdA</name>
    <name evidence="18" type="ORF">VPK24_06795</name>
</gene>
<feature type="domain" description="Penicillin-binding protein transpeptidase" evidence="16">
    <location>
        <begin position="278"/>
        <end position="583"/>
    </location>
</feature>
<dbReference type="Pfam" id="PF00905">
    <property type="entry name" value="Transpeptidase"/>
    <property type="match status" value="1"/>
</dbReference>
<keyword evidence="11 15" id="KW-1133">Transmembrane helix</keyword>
<keyword evidence="10" id="KW-0573">Peptidoglycan synthesis</keyword>
<name>A0ABW7C8I7_9CYAN</name>
<evidence type="ECO:0000259" key="16">
    <source>
        <dbReference type="Pfam" id="PF00905"/>
    </source>
</evidence>
<evidence type="ECO:0000256" key="13">
    <source>
        <dbReference type="ARBA" id="ARBA00023316"/>
    </source>
</evidence>
<evidence type="ECO:0000256" key="6">
    <source>
        <dbReference type="ARBA" id="ARBA00022670"/>
    </source>
</evidence>
<sequence length="618" mass="67856">MTLLQPLYDRLNTDGRTIGRSNQGWILMGVVSLLIFGGLAQRLVHLQLMEGEALRARAERNRIQTIPKIPSRGNLLDRNGKLLAGNQLTHSVSVWRTAVNRPNWPRLRNILATTLNISEDDLQARADHLDFESRFLIPVQHNVKPEEVVRLREYGVDLQGVQIERETSRSYPYGETAAHVLGYIGEISKEELEGNRFRAQKSAKGYRYGDIVGKMGLEKSLEFTLRGQPGSGRVEIDGKGNLINILDDRPARPGEDIHLSLDVDLQRASESALGGRNGAVVVMNPKTGEVLALASEPRFDPNIFTRKIDQRTWQALQKRRHPFVNRALQAYPPASTFKVVTTVAAVESGKLPPDAVLPTYAYLPVDGTRVWDWNKSGFGPMSFISAMAMSSNTFFGQAGLRAGEKNLITWARKLGFSSPTGIELRFEEARGLIPSDEWKRKNDLGPWHRVDTVNASIGQGYVQASPLQVAVMFSVVANGGYRVQPRLVQSTPIQRESLGLKPSTLELLRKSLRSVVTAGTGKALNGTVSVAGKSGTAEDPPRETHAWFGAYAPYEKPEIVVVAFLENGGGGGKVAGPVARSVIDAYFAKARQPQKGKSNTAQASTANQPTGNNRQSQD</sequence>
<dbReference type="Proteomes" id="UP001604335">
    <property type="component" value="Unassembled WGS sequence"/>
</dbReference>
<dbReference type="PANTHER" id="PTHR30627:SF2">
    <property type="entry name" value="PEPTIDOGLYCAN D,D-TRANSPEPTIDASE MRDA"/>
    <property type="match status" value="1"/>
</dbReference>
<protein>
    <submittedName>
        <fullName evidence="18">Penicillin-binding protein 2</fullName>
        <ecNumber evidence="18">3.4.16.4</ecNumber>
    </submittedName>
</protein>
<evidence type="ECO:0000256" key="8">
    <source>
        <dbReference type="ARBA" id="ARBA00022801"/>
    </source>
</evidence>
<evidence type="ECO:0000259" key="17">
    <source>
        <dbReference type="Pfam" id="PF03717"/>
    </source>
</evidence>
<evidence type="ECO:0000256" key="2">
    <source>
        <dbReference type="ARBA" id="ARBA00004236"/>
    </source>
</evidence>
<dbReference type="InterPro" id="IPR001460">
    <property type="entry name" value="PCN-bd_Tpept"/>
</dbReference>
<keyword evidence="9" id="KW-0133">Cell shape</keyword>
<comment type="caution">
    <text evidence="18">The sequence shown here is derived from an EMBL/GenBank/DDBJ whole genome shotgun (WGS) entry which is preliminary data.</text>
</comment>
<dbReference type="RefSeq" id="WP_393011600.1">
    <property type="nucleotide sequence ID" value="NZ_JAZAQF010000034.1"/>
</dbReference>
<keyword evidence="13" id="KW-0961">Cell wall biogenesis/degradation</keyword>
<keyword evidence="5" id="KW-0997">Cell inner membrane</keyword>
<dbReference type="InterPro" id="IPR017790">
    <property type="entry name" value="Penicillin-binding_protein_2"/>
</dbReference>
<proteinExistence type="inferred from homology"/>
<keyword evidence="19" id="KW-1185">Reference proteome</keyword>
<feature type="compositionally biased region" description="Polar residues" evidence="14">
    <location>
        <begin position="595"/>
        <end position="618"/>
    </location>
</feature>
<accession>A0ABW7C8I7</accession>
<dbReference type="PANTHER" id="PTHR30627">
    <property type="entry name" value="PEPTIDOGLYCAN D,D-TRANSPEPTIDASE"/>
    <property type="match status" value="1"/>
</dbReference>
<evidence type="ECO:0000256" key="14">
    <source>
        <dbReference type="SAM" id="MobiDB-lite"/>
    </source>
</evidence>
<dbReference type="GO" id="GO:0009002">
    <property type="term" value="F:serine-type D-Ala-D-Ala carboxypeptidase activity"/>
    <property type="evidence" value="ECO:0007669"/>
    <property type="project" value="UniProtKB-EC"/>
</dbReference>
<evidence type="ECO:0000256" key="3">
    <source>
        <dbReference type="ARBA" id="ARBA00007171"/>
    </source>
</evidence>
<dbReference type="InterPro" id="IPR005311">
    <property type="entry name" value="PBP_dimer"/>
</dbReference>
<dbReference type="Gene3D" id="3.30.1390.30">
    <property type="entry name" value="Penicillin-binding protein 2a, domain 3"/>
    <property type="match status" value="1"/>
</dbReference>
<keyword evidence="8 18" id="KW-0378">Hydrolase</keyword>